<sequence length="519" mass="57298">MLLHSRLVLTDALLHSLLHPDFFFDSPNPLPSRPLKTGRTLPALDSAYRLMTASERPQVTQLHKERANMDIQCLLQVGRYMVPPFPAANIENSCIKFTADRSPTRSIAARYKFKPGLRLPQSTMSIPNLYNFGLAASAIQCIFGWWAFALTPPATGSSIKLDDDDGEAPPMTYRRFLAGGSSLAVLSLVAWVLLIALSRSKKLDSRRVSAHFGCTLTGSVYKFLLVCLVLRAKRSEAFSEFLSTCGRTGFRSLACTPLGTLLLGPIVEILIFLVAAFTIRRRAIAKYGVQQVEVPAPPRELVAAWTMAHGTEALDELPVSDAKRTYLLGGVSTVYVIGLLLTIMQGLFGWSATALTESEPTGNKSNDMTYYLFSVIMSSLAAVSTVFWIVLICGRKMRADGIFYLTWSYGLERMYMLGLLLLEPRSKRFSELVSSCSRAGFMSFGCAPLGVLLFCPILEILLLLLAAFLIRRRAIAIHGFKQVEDPSPHIPYSTAAWMRGDVLELDDSEVSLGKEVEMV</sequence>
<feature type="transmembrane region" description="Helical" evidence="1">
    <location>
        <begin position="442"/>
        <end position="470"/>
    </location>
</feature>
<gene>
    <name evidence="2" type="ORF">B0H16DRAFT_1546824</name>
</gene>
<keyword evidence="1" id="KW-0812">Transmembrane</keyword>
<feature type="transmembrane region" description="Helical" evidence="1">
    <location>
        <begin position="326"/>
        <end position="348"/>
    </location>
</feature>
<evidence type="ECO:0000313" key="3">
    <source>
        <dbReference type="Proteomes" id="UP001215598"/>
    </source>
</evidence>
<protein>
    <recommendedName>
        <fullName evidence="4">Transmembrane protein</fullName>
    </recommendedName>
</protein>
<feature type="transmembrane region" description="Helical" evidence="1">
    <location>
        <begin position="402"/>
        <end position="422"/>
    </location>
</feature>
<comment type="caution">
    <text evidence="2">The sequence shown here is derived from an EMBL/GenBank/DDBJ whole genome shotgun (WGS) entry which is preliminary data.</text>
</comment>
<dbReference type="Proteomes" id="UP001215598">
    <property type="component" value="Unassembled WGS sequence"/>
</dbReference>
<keyword evidence="1" id="KW-1133">Transmembrane helix</keyword>
<evidence type="ECO:0008006" key="4">
    <source>
        <dbReference type="Google" id="ProtNLM"/>
    </source>
</evidence>
<reference evidence="2" key="1">
    <citation type="submission" date="2023-03" db="EMBL/GenBank/DDBJ databases">
        <title>Massive genome expansion in bonnet fungi (Mycena s.s.) driven by repeated elements and novel gene families across ecological guilds.</title>
        <authorList>
            <consortium name="Lawrence Berkeley National Laboratory"/>
            <person name="Harder C.B."/>
            <person name="Miyauchi S."/>
            <person name="Viragh M."/>
            <person name="Kuo A."/>
            <person name="Thoen E."/>
            <person name="Andreopoulos B."/>
            <person name="Lu D."/>
            <person name="Skrede I."/>
            <person name="Drula E."/>
            <person name="Henrissat B."/>
            <person name="Morin E."/>
            <person name="Kohler A."/>
            <person name="Barry K."/>
            <person name="LaButti K."/>
            <person name="Morin E."/>
            <person name="Salamov A."/>
            <person name="Lipzen A."/>
            <person name="Mereny Z."/>
            <person name="Hegedus B."/>
            <person name="Baldrian P."/>
            <person name="Stursova M."/>
            <person name="Weitz H."/>
            <person name="Taylor A."/>
            <person name="Grigoriev I.V."/>
            <person name="Nagy L.G."/>
            <person name="Martin F."/>
            <person name="Kauserud H."/>
        </authorList>
    </citation>
    <scope>NUCLEOTIDE SEQUENCE</scope>
    <source>
        <strain evidence="2">CBHHK182m</strain>
    </source>
</reference>
<feature type="transmembrane region" description="Helical" evidence="1">
    <location>
        <begin position="258"/>
        <end position="279"/>
    </location>
</feature>
<feature type="transmembrane region" description="Helical" evidence="1">
    <location>
        <begin position="176"/>
        <end position="197"/>
    </location>
</feature>
<proteinExistence type="predicted"/>
<name>A0AAD7IX55_9AGAR</name>
<dbReference type="AlphaFoldDB" id="A0AAD7IX55"/>
<dbReference type="EMBL" id="JARKIB010000059">
    <property type="protein sequence ID" value="KAJ7752375.1"/>
    <property type="molecule type" value="Genomic_DNA"/>
</dbReference>
<evidence type="ECO:0000256" key="1">
    <source>
        <dbReference type="SAM" id="Phobius"/>
    </source>
</evidence>
<feature type="transmembrane region" description="Helical" evidence="1">
    <location>
        <begin position="368"/>
        <end position="390"/>
    </location>
</feature>
<feature type="transmembrane region" description="Helical" evidence="1">
    <location>
        <begin position="209"/>
        <end position="232"/>
    </location>
</feature>
<feature type="transmembrane region" description="Helical" evidence="1">
    <location>
        <begin position="128"/>
        <end position="148"/>
    </location>
</feature>
<accession>A0AAD7IX55</accession>
<keyword evidence="1" id="KW-0472">Membrane</keyword>
<organism evidence="2 3">
    <name type="scientific">Mycena metata</name>
    <dbReference type="NCBI Taxonomy" id="1033252"/>
    <lineage>
        <taxon>Eukaryota</taxon>
        <taxon>Fungi</taxon>
        <taxon>Dikarya</taxon>
        <taxon>Basidiomycota</taxon>
        <taxon>Agaricomycotina</taxon>
        <taxon>Agaricomycetes</taxon>
        <taxon>Agaricomycetidae</taxon>
        <taxon>Agaricales</taxon>
        <taxon>Marasmiineae</taxon>
        <taxon>Mycenaceae</taxon>
        <taxon>Mycena</taxon>
    </lineage>
</organism>
<keyword evidence="3" id="KW-1185">Reference proteome</keyword>
<evidence type="ECO:0000313" key="2">
    <source>
        <dbReference type="EMBL" id="KAJ7752375.1"/>
    </source>
</evidence>